<organism evidence="7 9">
    <name type="scientific">Wallemia ichthyophaga</name>
    <dbReference type="NCBI Taxonomy" id="245174"/>
    <lineage>
        <taxon>Eukaryota</taxon>
        <taxon>Fungi</taxon>
        <taxon>Dikarya</taxon>
        <taxon>Basidiomycota</taxon>
        <taxon>Wallemiomycotina</taxon>
        <taxon>Wallemiomycetes</taxon>
        <taxon>Wallemiales</taxon>
        <taxon>Wallemiaceae</taxon>
        <taxon>Wallemia</taxon>
    </lineage>
</organism>
<dbReference type="AlphaFoldDB" id="A0A4T0ICC5"/>
<proteinExistence type="predicted"/>
<dbReference type="Pfam" id="PF07946">
    <property type="entry name" value="CCDC47"/>
    <property type="match status" value="1"/>
</dbReference>
<evidence type="ECO:0000256" key="6">
    <source>
        <dbReference type="SAM" id="Phobius"/>
    </source>
</evidence>
<reference evidence="9 10" key="1">
    <citation type="submission" date="2019-03" db="EMBL/GenBank/DDBJ databases">
        <title>Sequencing 23 genomes of Wallemia ichthyophaga.</title>
        <authorList>
            <person name="Gostincar C."/>
        </authorList>
    </citation>
    <scope>NUCLEOTIDE SEQUENCE [LARGE SCALE GENOMIC DNA]</scope>
    <source>
        <strain evidence="8 10">EXF-6200</strain>
        <strain evidence="7 9">EXF-8621</strain>
    </source>
</reference>
<dbReference type="EMBL" id="SPOI01000001">
    <property type="protein sequence ID" value="TIB43214.1"/>
    <property type="molecule type" value="Genomic_DNA"/>
</dbReference>
<feature type="compositionally biased region" description="Basic and acidic residues" evidence="5">
    <location>
        <begin position="334"/>
        <end position="371"/>
    </location>
</feature>
<dbReference type="GO" id="GO:0032469">
    <property type="term" value="P:endoplasmic reticulum calcium ion homeostasis"/>
    <property type="evidence" value="ECO:0007669"/>
    <property type="project" value="InterPro"/>
</dbReference>
<dbReference type="PANTHER" id="PTHR12883">
    <property type="entry name" value="ADIPOCYTE-SPECIFIC PROTEIN 4-RELATED"/>
    <property type="match status" value="1"/>
</dbReference>
<evidence type="ECO:0000256" key="1">
    <source>
        <dbReference type="ARBA" id="ARBA00004167"/>
    </source>
</evidence>
<evidence type="ECO:0000313" key="10">
    <source>
        <dbReference type="Proteomes" id="UP000310689"/>
    </source>
</evidence>
<evidence type="ECO:0000313" key="9">
    <source>
        <dbReference type="Proteomes" id="UP000306954"/>
    </source>
</evidence>
<dbReference type="Proteomes" id="UP000306954">
    <property type="component" value="Unassembled WGS sequence"/>
</dbReference>
<dbReference type="PANTHER" id="PTHR12883:SF0">
    <property type="entry name" value="PAT COMPLEX SUBUNIT CCDC47"/>
    <property type="match status" value="1"/>
</dbReference>
<feature type="region of interest" description="Disordered" evidence="5">
    <location>
        <begin position="324"/>
        <end position="386"/>
    </location>
</feature>
<keyword evidence="4 6" id="KW-0472">Membrane</keyword>
<keyword evidence="3 6" id="KW-1133">Transmembrane helix</keyword>
<name>A0A4T0ICC5_WALIC</name>
<dbReference type="Proteomes" id="UP000310689">
    <property type="component" value="Unassembled WGS sequence"/>
</dbReference>
<evidence type="ECO:0000256" key="3">
    <source>
        <dbReference type="ARBA" id="ARBA00022989"/>
    </source>
</evidence>
<dbReference type="InterPro" id="IPR012879">
    <property type="entry name" value="CCDC47"/>
</dbReference>
<protein>
    <submittedName>
        <fullName evidence="7">Uncharacterized protein</fullName>
    </submittedName>
</protein>
<evidence type="ECO:0000313" key="7">
    <source>
        <dbReference type="EMBL" id="TIB16745.1"/>
    </source>
</evidence>
<feature type="transmembrane region" description="Helical" evidence="6">
    <location>
        <begin position="45"/>
        <end position="65"/>
    </location>
</feature>
<evidence type="ECO:0000256" key="5">
    <source>
        <dbReference type="SAM" id="MobiDB-lite"/>
    </source>
</evidence>
<comment type="caution">
    <text evidence="7">The sequence shown here is derived from an EMBL/GenBank/DDBJ whole genome shotgun (WGS) entry which is preliminary data.</text>
</comment>
<dbReference type="OrthoDB" id="10039147at2759"/>
<dbReference type="EMBL" id="SPOF01000003">
    <property type="protein sequence ID" value="TIB16745.1"/>
    <property type="molecule type" value="Genomic_DNA"/>
</dbReference>
<dbReference type="GO" id="GO:0005509">
    <property type="term" value="F:calcium ion binding"/>
    <property type="evidence" value="ECO:0007669"/>
    <property type="project" value="InterPro"/>
</dbReference>
<evidence type="ECO:0000256" key="4">
    <source>
        <dbReference type="ARBA" id="ARBA00023136"/>
    </source>
</evidence>
<gene>
    <name evidence="8" type="ORF">E3P86_00051</name>
    <name evidence="7" type="ORF">E3P90_00374</name>
</gene>
<evidence type="ECO:0000256" key="2">
    <source>
        <dbReference type="ARBA" id="ARBA00022692"/>
    </source>
</evidence>
<keyword evidence="2 6" id="KW-0812">Transmembrane</keyword>
<accession>A0A4T0ICC5</accession>
<evidence type="ECO:0000313" key="8">
    <source>
        <dbReference type="EMBL" id="TIB43214.1"/>
    </source>
</evidence>
<comment type="subcellular location">
    <subcellularLocation>
        <location evidence="1">Membrane</location>
        <topology evidence="1">Single-pass membrane protein</topology>
    </subcellularLocation>
</comment>
<dbReference type="GO" id="GO:0005783">
    <property type="term" value="C:endoplasmic reticulum"/>
    <property type="evidence" value="ECO:0007669"/>
    <property type="project" value="InterPro"/>
</dbReference>
<dbReference type="GO" id="GO:0016020">
    <property type="term" value="C:membrane"/>
    <property type="evidence" value="ECO:0007669"/>
    <property type="project" value="UniProtKB-SubCell"/>
</dbReference>
<sequence>MADSTPSRLSNVFKTFMPPPRTGLADSNYTGVELQWKMFVIRPALFKWDLIGLALVLVYILWSFVGRRWNKRIADSWANHWRAVINKQVAVVNVFKHSPTLADGPTDFLTYASGRRGMERLYTHIHTRPRHDIFQQLFNTAWSLVDFNADSADNVSITATLPPGAGGQDVGFVYALVRKSKMTNLRKKRFDLGLTRTVDGGEDWTDFAPMAEVHALATSFAKPHLTGLVETVREKGDLLNWLIISDQPAAKPTKGPLNPDEKERVIELNLRLPEDVTALTPYIMLVFNLIDAIHLQKLSLNADTLRRLQKNRVELGASLAKEYAKQLEDEEEERTGKSAEERKRIAKKAIEDAKYEKMSNEDRRKYEEKERKKVARKAQPKPKMKR</sequence>
<feature type="compositionally biased region" description="Basic residues" evidence="5">
    <location>
        <begin position="372"/>
        <end position="386"/>
    </location>
</feature>